<dbReference type="Proteomes" id="UP000054736">
    <property type="component" value="Unassembled WGS sequence"/>
</dbReference>
<dbReference type="RefSeq" id="WP_058495254.1">
    <property type="nucleotide sequence ID" value="NZ_CAAAIU010000012.1"/>
</dbReference>
<feature type="domain" description="Multidrug resistance protein MdtA-like C-terminal permuted SH3" evidence="3">
    <location>
        <begin position="276"/>
        <end position="334"/>
    </location>
</feature>
<dbReference type="GO" id="GO:0015562">
    <property type="term" value="F:efflux transmembrane transporter activity"/>
    <property type="evidence" value="ECO:0007669"/>
    <property type="project" value="TreeGrafter"/>
</dbReference>
<dbReference type="Gene3D" id="2.40.420.20">
    <property type="match status" value="1"/>
</dbReference>
<dbReference type="Gene3D" id="2.40.50.100">
    <property type="match status" value="1"/>
</dbReference>
<evidence type="ECO:0000313" key="5">
    <source>
        <dbReference type="Proteomes" id="UP000054736"/>
    </source>
</evidence>
<sequence>MQFNFLNLLKKRYFVTIPLVLLLLYTPFLVYLFIFKTTAKPATDDTKIVEIEALQKKDIRQTIRLIGTIRPKHATILIAKGSGMLDSLVATGQKIQKGELIAKIVNPDIENNYQLAEVAEKIAKTQYERLSGLLTAGIVSSKEAEEKKQAWILSQRDLSKAKIELDTMRFYAPFDGIIGAYKKREGAQINQSDPIVTIYDPSSLVVDFDIPCTNLTTINEGQAVRIFEKEYSLTHVQKMIDDETHMCPADVDISCEHCVVGSNVDVDLVVEERKGAIVIPFAALFLRNSEPHVYVVDQDKIILLPVKTGIQEKSTIEIISGLKPGQKLVIRGQERLYPGLQVAIYNPKSRTSIS</sequence>
<dbReference type="EMBL" id="LNXY01000020">
    <property type="protein sequence ID" value="KTC87304.1"/>
    <property type="molecule type" value="Genomic_DNA"/>
</dbReference>
<proteinExistence type="inferred from homology"/>
<reference evidence="4 5" key="1">
    <citation type="submission" date="2015-11" db="EMBL/GenBank/DDBJ databases">
        <title>Genomic analysis of 38 Legionella species identifies large and diverse effector repertoires.</title>
        <authorList>
            <person name="Burstein D."/>
            <person name="Amaro F."/>
            <person name="Zusman T."/>
            <person name="Lifshitz Z."/>
            <person name="Cohen O."/>
            <person name="Gilbert J.A."/>
            <person name="Pupko T."/>
            <person name="Shuman H.A."/>
            <person name="Segal G."/>
        </authorList>
    </citation>
    <scope>NUCLEOTIDE SEQUENCE [LARGE SCALE GENOMIC DNA]</scope>
    <source>
        <strain evidence="4 5">ATCC 700990</strain>
    </source>
</reference>
<name>A0A0W0SV99_9GAMM</name>
<dbReference type="InterPro" id="IPR058627">
    <property type="entry name" value="MdtA-like_C"/>
</dbReference>
<dbReference type="GO" id="GO:1990281">
    <property type="term" value="C:efflux pump complex"/>
    <property type="evidence" value="ECO:0007669"/>
    <property type="project" value="TreeGrafter"/>
</dbReference>
<dbReference type="AlphaFoldDB" id="A0A0W0SV99"/>
<dbReference type="SUPFAM" id="SSF111369">
    <property type="entry name" value="HlyD-like secretion proteins"/>
    <property type="match status" value="1"/>
</dbReference>
<dbReference type="InterPro" id="IPR006143">
    <property type="entry name" value="RND_pump_MFP"/>
</dbReference>
<gene>
    <name evidence="4" type="ORF">Ldro_0923</name>
</gene>
<evidence type="ECO:0000256" key="1">
    <source>
        <dbReference type="ARBA" id="ARBA00009477"/>
    </source>
</evidence>
<keyword evidence="2" id="KW-0812">Transmembrane</keyword>
<protein>
    <submittedName>
        <fullName evidence="4">Efflux protein</fullName>
    </submittedName>
</protein>
<dbReference type="STRING" id="1212489.Ldro_0923"/>
<dbReference type="Gene3D" id="2.40.30.170">
    <property type="match status" value="1"/>
</dbReference>
<keyword evidence="2" id="KW-1133">Transmembrane helix</keyword>
<dbReference type="NCBIfam" id="TIGR01730">
    <property type="entry name" value="RND_mfp"/>
    <property type="match status" value="1"/>
</dbReference>
<comment type="caution">
    <text evidence="4">The sequence shown here is derived from an EMBL/GenBank/DDBJ whole genome shotgun (WGS) entry which is preliminary data.</text>
</comment>
<accession>A0A0W0SV99</accession>
<feature type="transmembrane region" description="Helical" evidence="2">
    <location>
        <begin position="12"/>
        <end position="34"/>
    </location>
</feature>
<comment type="similarity">
    <text evidence="1">Belongs to the membrane fusion protein (MFP) (TC 8.A.1) family.</text>
</comment>
<evidence type="ECO:0000259" key="3">
    <source>
        <dbReference type="Pfam" id="PF25967"/>
    </source>
</evidence>
<dbReference type="Gene3D" id="1.10.287.470">
    <property type="entry name" value="Helix hairpin bin"/>
    <property type="match status" value="1"/>
</dbReference>
<keyword evidence="5" id="KW-1185">Reference proteome</keyword>
<keyword evidence="2" id="KW-0472">Membrane</keyword>
<dbReference type="PANTHER" id="PTHR30469">
    <property type="entry name" value="MULTIDRUG RESISTANCE PROTEIN MDTA"/>
    <property type="match status" value="1"/>
</dbReference>
<organism evidence="4 5">
    <name type="scientific">Legionella drozanskii LLAP-1</name>
    <dbReference type="NCBI Taxonomy" id="1212489"/>
    <lineage>
        <taxon>Bacteria</taxon>
        <taxon>Pseudomonadati</taxon>
        <taxon>Pseudomonadota</taxon>
        <taxon>Gammaproteobacteria</taxon>
        <taxon>Legionellales</taxon>
        <taxon>Legionellaceae</taxon>
        <taxon>Legionella</taxon>
    </lineage>
</organism>
<dbReference type="OrthoDB" id="9806939at2"/>
<evidence type="ECO:0000313" key="4">
    <source>
        <dbReference type="EMBL" id="KTC87304.1"/>
    </source>
</evidence>
<evidence type="ECO:0000256" key="2">
    <source>
        <dbReference type="SAM" id="Phobius"/>
    </source>
</evidence>
<dbReference type="PATRIC" id="fig|1212489.4.peg.966"/>
<dbReference type="Pfam" id="PF25967">
    <property type="entry name" value="RND-MFP_C"/>
    <property type="match status" value="1"/>
</dbReference>